<evidence type="ECO:0000313" key="2">
    <source>
        <dbReference type="EMBL" id="MBW6401137.1"/>
    </source>
</evidence>
<reference evidence="2 3" key="1">
    <citation type="submission" date="2021-07" db="EMBL/GenBank/DDBJ databases">
        <authorList>
            <person name="So Y."/>
        </authorList>
    </citation>
    <scope>NUCLEOTIDE SEQUENCE [LARGE SCALE GENOMIC DNA]</scope>
    <source>
        <strain evidence="2 3">HJA6</strain>
    </source>
</reference>
<proteinExistence type="predicted"/>
<name>A0ABS7AFQ1_9PROT</name>
<dbReference type="InterPro" id="IPR019262">
    <property type="entry name" value="DUF2272"/>
</dbReference>
<protein>
    <submittedName>
        <fullName evidence="2">DUF2272 domain-containing protein</fullName>
    </submittedName>
</protein>
<evidence type="ECO:0000313" key="3">
    <source>
        <dbReference type="Proteomes" id="UP001196565"/>
    </source>
</evidence>
<evidence type="ECO:0000259" key="1">
    <source>
        <dbReference type="Pfam" id="PF10030"/>
    </source>
</evidence>
<accession>A0ABS7AFQ1</accession>
<feature type="domain" description="DUF2272" evidence="1">
    <location>
        <begin position="20"/>
        <end position="155"/>
    </location>
</feature>
<dbReference type="Proteomes" id="UP001196565">
    <property type="component" value="Unassembled WGS sequence"/>
</dbReference>
<keyword evidence="3" id="KW-1185">Reference proteome</keyword>
<dbReference type="Pfam" id="PF10030">
    <property type="entry name" value="DUF2272"/>
    <property type="match status" value="1"/>
</dbReference>
<gene>
    <name evidence="2" type="ORF">KPL78_24975</name>
</gene>
<dbReference type="EMBL" id="JAHYBZ010000010">
    <property type="protein sequence ID" value="MBW6401137.1"/>
    <property type="molecule type" value="Genomic_DNA"/>
</dbReference>
<sequence>MAGEGEDGGAGGGPRAVFGLDDIAFYDYPAWSAAFISSVARRAGVPESDLPSSSRHARYIDAVIMHAAADPEHAAYLPRAPEDYAPVEGDLLCADRAYVRLPHWTARIAERGRPRPMHCDVVIRTRAGFVEAIGGNVQGMVALRRFPADSEGRVLPAPFGRPSFIVILAARRETAPVPVASAE</sequence>
<comment type="caution">
    <text evidence="2">The sequence shown here is derived from an EMBL/GenBank/DDBJ whole genome shotgun (WGS) entry which is preliminary data.</text>
</comment>
<organism evidence="2 3">
    <name type="scientific">Roseomonas alba</name>
    <dbReference type="NCBI Taxonomy" id="2846776"/>
    <lineage>
        <taxon>Bacteria</taxon>
        <taxon>Pseudomonadati</taxon>
        <taxon>Pseudomonadota</taxon>
        <taxon>Alphaproteobacteria</taxon>
        <taxon>Acetobacterales</taxon>
        <taxon>Roseomonadaceae</taxon>
        <taxon>Roseomonas</taxon>
    </lineage>
</organism>